<dbReference type="EMBL" id="BLPF01000001">
    <property type="protein sequence ID" value="GFJ76006.1"/>
    <property type="molecule type" value="Genomic_DNA"/>
</dbReference>
<dbReference type="PANTHER" id="PTHR23026">
    <property type="entry name" value="NADPH NITROREDUCTASE"/>
    <property type="match status" value="1"/>
</dbReference>
<organism evidence="2 3">
    <name type="scientific">Phytohabitans houttuyneae</name>
    <dbReference type="NCBI Taxonomy" id="1076126"/>
    <lineage>
        <taxon>Bacteria</taxon>
        <taxon>Bacillati</taxon>
        <taxon>Actinomycetota</taxon>
        <taxon>Actinomycetes</taxon>
        <taxon>Micromonosporales</taxon>
        <taxon>Micromonosporaceae</taxon>
    </lineage>
</organism>
<evidence type="ECO:0000313" key="2">
    <source>
        <dbReference type="EMBL" id="GFJ76006.1"/>
    </source>
</evidence>
<comment type="caution">
    <text evidence="2">The sequence shown here is derived from an EMBL/GenBank/DDBJ whole genome shotgun (WGS) entry which is preliminary data.</text>
</comment>
<dbReference type="NCBIfam" id="NF047509">
    <property type="entry name" value="Rv3131_FMN_oxido"/>
    <property type="match status" value="1"/>
</dbReference>
<dbReference type="AlphaFoldDB" id="A0A6V8K236"/>
<dbReference type="InterPro" id="IPR050627">
    <property type="entry name" value="Nitroreductase/BluB"/>
</dbReference>
<name>A0A6V8K236_9ACTN</name>
<dbReference type="RefSeq" id="WP_173052658.1">
    <property type="nucleotide sequence ID" value="NZ_BAABGO010000007.1"/>
</dbReference>
<sequence>MSTRERTAQAALAEAAAAAGQAPSVHNTQPWRWRVTADALDLYAVRDRQLDAGDPEGRLLTLSCGAALDHAVVALAAEGWATRVSRLPDPADADHLARITVTGRVPVTAAAMRRFQAVRLRHTDRRPAGDVPAAPEAVGAIAAAAAAHGVDLHLLTRDQVLDLAAGASRADRVEAGDDAQRAELVAWTGGDRPDGTGVPDAVIPERAPETTVPGRDFAHAGTLPIGDGHDKAATYAVLYGPGDEAADWLRAGEALSAGWLAATAQGIAVLPYSSVVEQPAIRAALRHAIADVGYPYLVLRLGTADPDAAGPPHTPRLPAGRTVEVADG</sequence>
<evidence type="ECO:0000313" key="3">
    <source>
        <dbReference type="Proteomes" id="UP000482800"/>
    </source>
</evidence>
<feature type="region of interest" description="Disordered" evidence="1">
    <location>
        <begin position="307"/>
        <end position="328"/>
    </location>
</feature>
<dbReference type="Gene3D" id="3.40.109.10">
    <property type="entry name" value="NADH Oxidase"/>
    <property type="match status" value="1"/>
</dbReference>
<dbReference type="GO" id="GO:0016491">
    <property type="term" value="F:oxidoreductase activity"/>
    <property type="evidence" value="ECO:0007669"/>
    <property type="project" value="InterPro"/>
</dbReference>
<accession>A0A6V8K236</accession>
<reference evidence="2 3" key="1">
    <citation type="submission" date="2020-03" db="EMBL/GenBank/DDBJ databases">
        <title>Whole genome shotgun sequence of Phytohabitans houttuyneae NBRC 108639.</title>
        <authorList>
            <person name="Komaki H."/>
            <person name="Tamura T."/>
        </authorList>
    </citation>
    <scope>NUCLEOTIDE SEQUENCE [LARGE SCALE GENOMIC DNA]</scope>
    <source>
        <strain evidence="2 3">NBRC 108639</strain>
    </source>
</reference>
<reference evidence="2 3" key="2">
    <citation type="submission" date="2020-03" db="EMBL/GenBank/DDBJ databases">
        <authorList>
            <person name="Ichikawa N."/>
            <person name="Kimura A."/>
            <person name="Kitahashi Y."/>
            <person name="Uohara A."/>
        </authorList>
    </citation>
    <scope>NUCLEOTIDE SEQUENCE [LARGE SCALE GENOMIC DNA]</scope>
    <source>
        <strain evidence="2 3">NBRC 108639</strain>
    </source>
</reference>
<gene>
    <name evidence="2" type="ORF">Phou_001860</name>
</gene>
<dbReference type="PANTHER" id="PTHR23026:SF123">
    <property type="entry name" value="NAD(P)H NITROREDUCTASE RV3131-RELATED"/>
    <property type="match status" value="1"/>
</dbReference>
<protein>
    <submittedName>
        <fullName evidence="2">NAD(P)H nitroreductase</fullName>
    </submittedName>
</protein>
<dbReference type="SUPFAM" id="SSF55469">
    <property type="entry name" value="FMN-dependent nitroreductase-like"/>
    <property type="match status" value="2"/>
</dbReference>
<proteinExistence type="predicted"/>
<dbReference type="Proteomes" id="UP000482800">
    <property type="component" value="Unassembled WGS sequence"/>
</dbReference>
<keyword evidence="3" id="KW-1185">Reference proteome</keyword>
<evidence type="ECO:0000256" key="1">
    <source>
        <dbReference type="SAM" id="MobiDB-lite"/>
    </source>
</evidence>
<dbReference type="InterPro" id="IPR000415">
    <property type="entry name" value="Nitroreductase-like"/>
</dbReference>